<protein>
    <submittedName>
        <fullName evidence="4">Translation initiation factor IF-2</fullName>
    </submittedName>
</protein>
<feature type="domain" description="Translation initiation factor IF-2 N-terminal" evidence="3">
    <location>
        <begin position="1"/>
        <end position="50"/>
    </location>
</feature>
<evidence type="ECO:0000259" key="3">
    <source>
        <dbReference type="Pfam" id="PF04760"/>
    </source>
</evidence>
<feature type="region of interest" description="Disordered" evidence="2">
    <location>
        <begin position="49"/>
        <end position="107"/>
    </location>
</feature>
<feature type="non-terminal residue" evidence="4">
    <location>
        <position position="107"/>
    </location>
</feature>
<feature type="compositionally biased region" description="Pro residues" evidence="2">
    <location>
        <begin position="71"/>
        <end position="80"/>
    </location>
</feature>
<evidence type="ECO:0000256" key="2">
    <source>
        <dbReference type="SAM" id="MobiDB-lite"/>
    </source>
</evidence>
<keyword evidence="1" id="KW-0963">Cytoplasm</keyword>
<sequence>MAKVRVYELAKEFGVESKVVMAKLQEMGEFVRSASSTIEAPVVRRLTEAFSNGSSSKQGDRRVGGQNRPQGPRPSAPRPGPRSNGGPESQGARPQAPRPAGPRPAGP</sequence>
<dbReference type="Gene3D" id="1.10.10.2480">
    <property type="match status" value="1"/>
</dbReference>
<accession>A0A7D4AUA3</accession>
<organism evidence="4 5">
    <name type="scientific">Actinomadura verrucosospora</name>
    <dbReference type="NCBI Taxonomy" id="46165"/>
    <lineage>
        <taxon>Bacteria</taxon>
        <taxon>Bacillati</taxon>
        <taxon>Actinomycetota</taxon>
        <taxon>Actinomycetes</taxon>
        <taxon>Streptosporangiales</taxon>
        <taxon>Thermomonosporaceae</taxon>
        <taxon>Actinomadura</taxon>
    </lineage>
</organism>
<feature type="compositionally biased region" description="Pro residues" evidence="2">
    <location>
        <begin position="96"/>
        <end position="107"/>
    </location>
</feature>
<evidence type="ECO:0000256" key="1">
    <source>
        <dbReference type="ARBA" id="ARBA00022490"/>
    </source>
</evidence>
<keyword evidence="5" id="KW-1185">Reference proteome</keyword>
<dbReference type="Proteomes" id="UP000501240">
    <property type="component" value="Chromosome"/>
</dbReference>
<dbReference type="RefSeq" id="WP_246342454.1">
    <property type="nucleotide sequence ID" value="NZ_CP053892.1"/>
</dbReference>
<proteinExistence type="predicted"/>
<dbReference type="FunFam" id="1.10.10.2480:FF:000003">
    <property type="entry name" value="Translation initiation factor IF-2"/>
    <property type="match status" value="1"/>
</dbReference>
<dbReference type="GO" id="GO:0003743">
    <property type="term" value="F:translation initiation factor activity"/>
    <property type="evidence" value="ECO:0007669"/>
    <property type="project" value="UniProtKB-KW"/>
</dbReference>
<reference evidence="4 5" key="1">
    <citation type="submission" date="2020-05" db="EMBL/GenBank/DDBJ databases">
        <title>Actinomadura verrucosospora NRRL-B18236 (PFL_A860) Genome sequencing and assembly.</title>
        <authorList>
            <person name="Samborskyy M."/>
        </authorList>
    </citation>
    <scope>NUCLEOTIDE SEQUENCE [LARGE SCALE GENOMIC DNA]</scope>
    <source>
        <strain evidence="4 5">NRRL:B18236</strain>
    </source>
</reference>
<name>A0A7D4AUA3_ACTVE</name>
<feature type="compositionally biased region" description="Low complexity" evidence="2">
    <location>
        <begin position="81"/>
        <end position="95"/>
    </location>
</feature>
<evidence type="ECO:0000313" key="4">
    <source>
        <dbReference type="EMBL" id="QKG26148.1"/>
    </source>
</evidence>
<evidence type="ECO:0000313" key="5">
    <source>
        <dbReference type="Proteomes" id="UP000501240"/>
    </source>
</evidence>
<dbReference type="InterPro" id="IPR006847">
    <property type="entry name" value="IF2_N"/>
</dbReference>
<keyword evidence="4" id="KW-0648">Protein biosynthesis</keyword>
<keyword evidence="4" id="KW-0396">Initiation factor</keyword>
<gene>
    <name evidence="4" type="ORF">ACTIVE_7801</name>
</gene>
<dbReference type="EMBL" id="CP053892">
    <property type="protein sequence ID" value="QKG26148.1"/>
    <property type="molecule type" value="Genomic_DNA"/>
</dbReference>
<dbReference type="AlphaFoldDB" id="A0A7D4AUA3"/>
<dbReference type="Pfam" id="PF04760">
    <property type="entry name" value="IF2_N"/>
    <property type="match status" value="1"/>
</dbReference>